<dbReference type="Gene3D" id="3.90.105.10">
    <property type="entry name" value="Molybdopterin biosynthesis moea protein, domain 2"/>
    <property type="match status" value="1"/>
</dbReference>
<gene>
    <name evidence="8" type="primary">glp</name>
    <name evidence="8" type="ORF">ACFSCW_10130</name>
</gene>
<keyword evidence="9" id="KW-1185">Reference proteome</keyword>
<feature type="domain" description="MoaB/Mog" evidence="7">
    <location>
        <begin position="177"/>
        <end position="315"/>
    </location>
</feature>
<dbReference type="SUPFAM" id="SSF53218">
    <property type="entry name" value="Molybdenum cofactor biosynthesis proteins"/>
    <property type="match status" value="1"/>
</dbReference>
<dbReference type="InterPro" id="IPR005110">
    <property type="entry name" value="MoeA_linker/N"/>
</dbReference>
<dbReference type="InterPro" id="IPR005111">
    <property type="entry name" value="MoeA_C_domain_IV"/>
</dbReference>
<dbReference type="InterPro" id="IPR038987">
    <property type="entry name" value="MoeA-like"/>
</dbReference>
<proteinExistence type="inferred from homology"/>
<dbReference type="SUPFAM" id="SSF63882">
    <property type="entry name" value="MoeA N-terminal region -like"/>
    <property type="match status" value="1"/>
</dbReference>
<dbReference type="Proteomes" id="UP001597115">
    <property type="component" value="Unassembled WGS sequence"/>
</dbReference>
<dbReference type="Pfam" id="PF00994">
    <property type="entry name" value="MoCF_biosynth"/>
    <property type="match status" value="1"/>
</dbReference>
<evidence type="ECO:0000256" key="6">
    <source>
        <dbReference type="RuleBase" id="RU365090"/>
    </source>
</evidence>
<dbReference type="InterPro" id="IPR001453">
    <property type="entry name" value="MoaB/Mog_dom"/>
</dbReference>
<comment type="catalytic activity">
    <reaction evidence="5">
        <text>adenylyl-molybdopterin + molybdate = Mo-molybdopterin + AMP + H(+)</text>
        <dbReference type="Rhea" id="RHEA:35047"/>
        <dbReference type="ChEBI" id="CHEBI:15378"/>
        <dbReference type="ChEBI" id="CHEBI:36264"/>
        <dbReference type="ChEBI" id="CHEBI:62727"/>
        <dbReference type="ChEBI" id="CHEBI:71302"/>
        <dbReference type="ChEBI" id="CHEBI:456215"/>
        <dbReference type="EC" id="2.10.1.1"/>
    </reaction>
</comment>
<comment type="pathway">
    <text evidence="2 6">Cofactor biosynthesis; molybdopterin biosynthesis.</text>
</comment>
<dbReference type="SUPFAM" id="SSF63867">
    <property type="entry name" value="MoeA C-terminal domain-like"/>
    <property type="match status" value="1"/>
</dbReference>
<comment type="caution">
    <text evidence="8">The sequence shown here is derived from an EMBL/GenBank/DDBJ whole genome shotgun (WGS) entry which is preliminary data.</text>
</comment>
<dbReference type="PANTHER" id="PTHR10192">
    <property type="entry name" value="MOLYBDOPTERIN BIOSYNTHESIS PROTEIN"/>
    <property type="match status" value="1"/>
</dbReference>
<keyword evidence="4 6" id="KW-0501">Molybdenum cofactor biosynthesis</keyword>
<keyword evidence="6" id="KW-0460">Magnesium</keyword>
<sequence length="396" mass="40800">MADLLPLAEAQARLLALAEPLPIERASLIDAAGRWLAADIAAHVDHPFADLSAMDGYAIRFAELPGPWRVTQEVAAGAMPTAPLAPGEAARIFTGAPLAEGADTILIQEEAARDGGTLRLSGEGPPANGAHVRRQGSNFRTGGVVLNAGDRLTPPRIGLAAMAGYAELPVRRRPRVALLSTGDELAPPGAELKPGQIHESNTPMLAALLGSEPANLILHSPICDNFEKLRAAIAAAAADADILVTTGGASVGDHDLVRPALEAAGAKLDFWKVAMKPGKPLMAGRLGDCTVLGLPGNPVSAYVTALLFLKPLIARLGGAADPLPRTVRLPLGQSVPANGPRLDFLRATIADGTVHPLQSQDSGALTALAQADALLLRPPHAPAADTGMFADVLILA</sequence>
<name>A0ABW4I2R2_9SPHN</name>
<comment type="similarity">
    <text evidence="3 6">Belongs to the MoeA family.</text>
</comment>
<comment type="cofactor">
    <cofactor evidence="6">
        <name>Mg(2+)</name>
        <dbReference type="ChEBI" id="CHEBI:18420"/>
    </cofactor>
</comment>
<evidence type="ECO:0000256" key="5">
    <source>
        <dbReference type="ARBA" id="ARBA00047317"/>
    </source>
</evidence>
<dbReference type="Gene3D" id="2.40.340.10">
    <property type="entry name" value="MoeA, C-terminal, domain IV"/>
    <property type="match status" value="1"/>
</dbReference>
<dbReference type="EC" id="2.10.1.1" evidence="6"/>
<dbReference type="NCBIfam" id="TIGR00177">
    <property type="entry name" value="molyb_syn"/>
    <property type="match status" value="1"/>
</dbReference>
<keyword evidence="6" id="KW-0479">Metal-binding</keyword>
<dbReference type="InterPro" id="IPR036135">
    <property type="entry name" value="MoeA_linker/N_sf"/>
</dbReference>
<dbReference type="RefSeq" id="WP_380888871.1">
    <property type="nucleotide sequence ID" value="NZ_JBHUDY010000001.1"/>
</dbReference>
<keyword evidence="6" id="KW-0500">Molybdenum</keyword>
<evidence type="ECO:0000256" key="2">
    <source>
        <dbReference type="ARBA" id="ARBA00005046"/>
    </source>
</evidence>
<keyword evidence="6" id="KW-0808">Transferase</keyword>
<dbReference type="PANTHER" id="PTHR10192:SF5">
    <property type="entry name" value="GEPHYRIN"/>
    <property type="match status" value="1"/>
</dbReference>
<evidence type="ECO:0000256" key="4">
    <source>
        <dbReference type="ARBA" id="ARBA00023150"/>
    </source>
</evidence>
<evidence type="ECO:0000256" key="1">
    <source>
        <dbReference type="ARBA" id="ARBA00002901"/>
    </source>
</evidence>
<dbReference type="SMART" id="SM00852">
    <property type="entry name" value="MoCF_biosynth"/>
    <property type="match status" value="1"/>
</dbReference>
<comment type="function">
    <text evidence="1 6">Catalyzes the insertion of molybdate into adenylated molybdopterin with the concomitant release of AMP.</text>
</comment>
<dbReference type="NCBIfam" id="NF045515">
    <property type="entry name" value="Glp_gephyrin"/>
    <property type="match status" value="1"/>
</dbReference>
<accession>A0ABW4I2R2</accession>
<reference evidence="9" key="1">
    <citation type="journal article" date="2019" name="Int. J. Syst. Evol. Microbiol.">
        <title>The Global Catalogue of Microorganisms (GCM) 10K type strain sequencing project: providing services to taxonomists for standard genome sequencing and annotation.</title>
        <authorList>
            <consortium name="The Broad Institute Genomics Platform"/>
            <consortium name="The Broad Institute Genome Sequencing Center for Infectious Disease"/>
            <person name="Wu L."/>
            <person name="Ma J."/>
        </authorList>
    </citation>
    <scope>NUCLEOTIDE SEQUENCE [LARGE SCALE GENOMIC DNA]</scope>
    <source>
        <strain evidence="9">CGMCC 1.16275</strain>
    </source>
</reference>
<dbReference type="Pfam" id="PF03454">
    <property type="entry name" value="MoeA_C"/>
    <property type="match status" value="1"/>
</dbReference>
<organism evidence="8 9">
    <name type="scientific">Sphingomonas tabacisoli</name>
    <dbReference type="NCBI Taxonomy" id="2249466"/>
    <lineage>
        <taxon>Bacteria</taxon>
        <taxon>Pseudomonadati</taxon>
        <taxon>Pseudomonadota</taxon>
        <taxon>Alphaproteobacteria</taxon>
        <taxon>Sphingomonadales</taxon>
        <taxon>Sphingomonadaceae</taxon>
        <taxon>Sphingomonas</taxon>
    </lineage>
</organism>
<dbReference type="CDD" id="cd00887">
    <property type="entry name" value="MoeA"/>
    <property type="match status" value="1"/>
</dbReference>
<dbReference type="EMBL" id="JBHUDY010000001">
    <property type="protein sequence ID" value="MFD1612158.1"/>
    <property type="molecule type" value="Genomic_DNA"/>
</dbReference>
<evidence type="ECO:0000313" key="9">
    <source>
        <dbReference type="Proteomes" id="UP001597115"/>
    </source>
</evidence>
<protein>
    <recommendedName>
        <fullName evidence="6">Molybdopterin molybdenumtransferase</fullName>
        <ecNumber evidence="6">2.10.1.1</ecNumber>
    </recommendedName>
</protein>
<dbReference type="InterPro" id="IPR036425">
    <property type="entry name" value="MoaB/Mog-like_dom_sf"/>
</dbReference>
<evidence type="ECO:0000259" key="7">
    <source>
        <dbReference type="SMART" id="SM00852"/>
    </source>
</evidence>
<dbReference type="Gene3D" id="3.40.980.10">
    <property type="entry name" value="MoaB/Mog-like domain"/>
    <property type="match status" value="1"/>
</dbReference>
<dbReference type="Gene3D" id="2.170.190.11">
    <property type="entry name" value="Molybdopterin biosynthesis moea protein, domain 3"/>
    <property type="match status" value="1"/>
</dbReference>
<dbReference type="InterPro" id="IPR036688">
    <property type="entry name" value="MoeA_C_domain_IV_sf"/>
</dbReference>
<evidence type="ECO:0000256" key="3">
    <source>
        <dbReference type="ARBA" id="ARBA00010763"/>
    </source>
</evidence>
<dbReference type="Pfam" id="PF03453">
    <property type="entry name" value="MoeA_N"/>
    <property type="match status" value="1"/>
</dbReference>
<evidence type="ECO:0000313" key="8">
    <source>
        <dbReference type="EMBL" id="MFD1612158.1"/>
    </source>
</evidence>